<keyword evidence="2" id="KW-0812">Transmembrane</keyword>
<keyword evidence="2" id="KW-0472">Membrane</keyword>
<protein>
    <submittedName>
        <fullName evidence="3">Uncharacterized protein</fullName>
    </submittedName>
</protein>
<feature type="compositionally biased region" description="Polar residues" evidence="1">
    <location>
        <begin position="162"/>
        <end position="178"/>
    </location>
</feature>
<feature type="transmembrane region" description="Helical" evidence="2">
    <location>
        <begin position="12"/>
        <end position="35"/>
    </location>
</feature>
<feature type="region of interest" description="Disordered" evidence="1">
    <location>
        <begin position="78"/>
        <end position="97"/>
    </location>
</feature>
<accession>A0AAN9YM73</accession>
<feature type="region of interest" description="Disordered" evidence="1">
    <location>
        <begin position="148"/>
        <end position="178"/>
    </location>
</feature>
<evidence type="ECO:0000256" key="2">
    <source>
        <dbReference type="SAM" id="Phobius"/>
    </source>
</evidence>
<evidence type="ECO:0000313" key="3">
    <source>
        <dbReference type="EMBL" id="KAK7749436.1"/>
    </source>
</evidence>
<gene>
    <name evidence="3" type="ORF">SLS53_000008</name>
</gene>
<dbReference type="AlphaFoldDB" id="A0AAN9YM73"/>
<sequence>MSNPKEVLSAGAIVGVVVGAAVLLLIAMLLFYLYWRRQQSYDTEDMIVSDPSDFYGKGHGRGSYMTSLTSGNTSKPVPIYTTDHKPPPPSYAPPRSRAHEMDYMNNAEYYDRIEGSRGHTPMAMTNQLYDMATNSANHVDTSALPAHPAYIPRGHGRLGSRASRNSTPSISSLPRYNKPDSYTAQIYMNSLDDAGEPAQPAPAPAPALEDPRATGVSRATSPRNIQIELAGLPEESAPRASMPNPTAARQGGRATPIPFHALDGRDTPAPAPVPSRTSSSSNGGVARGPSRGPSLILSSVPRIKLPGRKPPRLTITGASPVEDISGPLAFPDSRFTQANDRIVEQMVDRGDAGEMPIGSGKSYLYG</sequence>
<organism evidence="3 4">
    <name type="scientific">Cytospora paraplurivora</name>
    <dbReference type="NCBI Taxonomy" id="2898453"/>
    <lineage>
        <taxon>Eukaryota</taxon>
        <taxon>Fungi</taxon>
        <taxon>Dikarya</taxon>
        <taxon>Ascomycota</taxon>
        <taxon>Pezizomycotina</taxon>
        <taxon>Sordariomycetes</taxon>
        <taxon>Sordariomycetidae</taxon>
        <taxon>Diaporthales</taxon>
        <taxon>Cytosporaceae</taxon>
        <taxon>Cytospora</taxon>
    </lineage>
</organism>
<dbReference type="EMBL" id="JAJSPL020000001">
    <property type="protein sequence ID" value="KAK7749436.1"/>
    <property type="molecule type" value="Genomic_DNA"/>
</dbReference>
<evidence type="ECO:0000256" key="1">
    <source>
        <dbReference type="SAM" id="MobiDB-lite"/>
    </source>
</evidence>
<proteinExistence type="predicted"/>
<reference evidence="3 4" key="1">
    <citation type="journal article" date="2023" name="PLoS ONE">
        <title>Cytospora paraplurivora sp. nov. isolated from orchards with fruit tree decline syndrome in Ontario, Canada.</title>
        <authorList>
            <person name="Ilyukhin E."/>
            <person name="Nguyen H.D.T."/>
            <person name="Castle A.J."/>
            <person name="Ellouze W."/>
        </authorList>
    </citation>
    <scope>NUCLEOTIDE SEQUENCE [LARGE SCALE GENOMIC DNA]</scope>
    <source>
        <strain evidence="3 4">FDS-564</strain>
    </source>
</reference>
<comment type="caution">
    <text evidence="3">The sequence shown here is derived from an EMBL/GenBank/DDBJ whole genome shotgun (WGS) entry which is preliminary data.</text>
</comment>
<keyword evidence="2" id="KW-1133">Transmembrane helix</keyword>
<evidence type="ECO:0000313" key="4">
    <source>
        <dbReference type="Proteomes" id="UP001320245"/>
    </source>
</evidence>
<feature type="region of interest" description="Disordered" evidence="1">
    <location>
        <begin position="192"/>
        <end position="332"/>
    </location>
</feature>
<keyword evidence="4" id="KW-1185">Reference proteome</keyword>
<dbReference type="Proteomes" id="UP001320245">
    <property type="component" value="Unassembled WGS sequence"/>
</dbReference>
<name>A0AAN9YM73_9PEZI</name>